<keyword evidence="7" id="KW-0067">ATP-binding</keyword>
<dbReference type="InterPro" id="IPR027417">
    <property type="entry name" value="P-loop_NTPase"/>
</dbReference>
<reference evidence="12" key="1">
    <citation type="submission" date="2025-08" db="UniProtKB">
        <authorList>
            <consortium name="RefSeq"/>
        </authorList>
    </citation>
    <scope>IDENTIFICATION</scope>
</reference>
<evidence type="ECO:0000256" key="7">
    <source>
        <dbReference type="ARBA" id="ARBA00022840"/>
    </source>
</evidence>
<dbReference type="Gene3D" id="3.80.10.10">
    <property type="entry name" value="Ribonuclease Inhibitor"/>
    <property type="match status" value="2"/>
</dbReference>
<keyword evidence="6" id="KW-0547">Nucleotide-binding</keyword>
<evidence type="ECO:0000256" key="3">
    <source>
        <dbReference type="ARBA" id="ARBA00022490"/>
    </source>
</evidence>
<dbReference type="Gene3D" id="3.40.50.300">
    <property type="entry name" value="P-loop containing nucleotide triphosphate hydrolases"/>
    <property type="match status" value="1"/>
</dbReference>
<dbReference type="SUPFAM" id="SSF52047">
    <property type="entry name" value="RNI-like"/>
    <property type="match status" value="1"/>
</dbReference>
<dbReference type="Pfam" id="PF17776">
    <property type="entry name" value="NLRC4_HD2"/>
    <property type="match status" value="1"/>
</dbReference>
<protein>
    <submittedName>
        <fullName evidence="12">NACHT, LRR and PYD domains-containing protein 12-like</fullName>
    </submittedName>
</protein>
<accession>A0A6P7I4G9</accession>
<dbReference type="InterPro" id="IPR003877">
    <property type="entry name" value="SPRY_dom"/>
</dbReference>
<dbReference type="PROSITE" id="PS50188">
    <property type="entry name" value="B302_SPRY"/>
    <property type="match status" value="1"/>
</dbReference>
<evidence type="ECO:0000259" key="8">
    <source>
        <dbReference type="PROSITE" id="PS50188"/>
    </source>
</evidence>
<feature type="domain" description="B30.2/SPRY" evidence="8">
    <location>
        <begin position="834"/>
        <end position="1040"/>
    </location>
</feature>
<dbReference type="GO" id="GO:0005524">
    <property type="term" value="F:ATP binding"/>
    <property type="evidence" value="ECO:0007669"/>
    <property type="project" value="UniProtKB-KW"/>
</dbReference>
<dbReference type="SMART" id="SM00449">
    <property type="entry name" value="SPRY"/>
    <property type="match status" value="1"/>
</dbReference>
<comment type="subcellular location">
    <subcellularLocation>
        <location evidence="1">Cytoplasm</location>
        <location evidence="1">Cytosol</location>
    </subcellularLocation>
</comment>
<keyword evidence="11" id="KW-1185">Reference proteome</keyword>
<evidence type="ECO:0000313" key="11">
    <source>
        <dbReference type="Proteomes" id="UP000515145"/>
    </source>
</evidence>
<dbReference type="InterPro" id="IPR001611">
    <property type="entry name" value="Leu-rich_rpt"/>
</dbReference>
<dbReference type="InParanoid" id="A0A6P7I4G9"/>
<dbReference type="Proteomes" id="UP000515145">
    <property type="component" value="Chromosome 1"/>
</dbReference>
<dbReference type="AlphaFoldDB" id="A0A6P7I4G9"/>
<comment type="similarity">
    <text evidence="2">Belongs to the NLRP family.</text>
</comment>
<dbReference type="InterPro" id="IPR013320">
    <property type="entry name" value="ConA-like_dom_sf"/>
</dbReference>
<evidence type="ECO:0000259" key="10">
    <source>
        <dbReference type="PROSITE" id="PS51830"/>
    </source>
</evidence>
<dbReference type="InterPro" id="IPR041075">
    <property type="entry name" value="NOD1/2_WH"/>
</dbReference>
<evidence type="ECO:0000256" key="5">
    <source>
        <dbReference type="ARBA" id="ARBA00022737"/>
    </source>
</evidence>
<dbReference type="InterPro" id="IPR007111">
    <property type="entry name" value="NACHT_NTPase"/>
</dbReference>
<dbReference type="Pfam" id="PF13553">
    <property type="entry name" value="FIIND"/>
    <property type="match status" value="1"/>
</dbReference>
<dbReference type="Pfam" id="PF17779">
    <property type="entry name" value="WHD_NOD2"/>
    <property type="match status" value="1"/>
</dbReference>
<dbReference type="InterPro" id="IPR006574">
    <property type="entry name" value="PRY"/>
</dbReference>
<dbReference type="InterPro" id="IPR043136">
    <property type="entry name" value="B30.2/SPRY_sf"/>
</dbReference>
<gene>
    <name evidence="12" type="primary">LOC114433371</name>
</gene>
<evidence type="ECO:0000256" key="2">
    <source>
        <dbReference type="ARBA" id="ARBA00008665"/>
    </source>
</evidence>
<dbReference type="SMART" id="SM00368">
    <property type="entry name" value="LRR_RI"/>
    <property type="match status" value="5"/>
</dbReference>
<keyword evidence="3" id="KW-0963">Cytoplasm</keyword>
<keyword evidence="4" id="KW-0433">Leucine-rich repeat</keyword>
<dbReference type="GO" id="GO:0005829">
    <property type="term" value="C:cytosol"/>
    <property type="evidence" value="ECO:0007669"/>
    <property type="project" value="UniProtKB-SubCell"/>
</dbReference>
<dbReference type="SMART" id="SM00589">
    <property type="entry name" value="PRY"/>
    <property type="match status" value="1"/>
</dbReference>
<dbReference type="InterPro" id="IPR025307">
    <property type="entry name" value="FIIND_dom"/>
</dbReference>
<dbReference type="Pfam" id="PF00622">
    <property type="entry name" value="SPRY"/>
    <property type="match status" value="1"/>
</dbReference>
<dbReference type="PROSITE" id="PS51830">
    <property type="entry name" value="FIIND"/>
    <property type="match status" value="1"/>
</dbReference>
<feature type="domain" description="FIIND" evidence="10">
    <location>
        <begin position="1039"/>
        <end position="1167"/>
    </location>
</feature>
<sequence>MESVKKKLKARLQGTFSWGHEGTSRLQNVRTRLYITPQLDSYGCKPHEILDHLKLPDERSPFSQAFFQQIDVLNIFKPKSLNQVQPPATEKSIQRVLMTGIAGIGKTFTVQRFSLSWAEEKSNEHIDFIFVLPFRELSMLREAEYSLLQLLLLFYPELTALGDAQQLLHMQVLLVFDGLDESRFALDFDNNIKVSEISQKSTVDVLLTNIIKGNLLPKALVWVTSRPVAAAQIPPSYFDQWTEVHGFSEQDKETYLSQRIGDILPSLRGMLSFYFLGHIPVCCRMMAEVFETDQRSRHVTTMTELYIYYLLMKTQKQELKGSKKAQKKKSQSALLNLSQLAFQQLQAGNALFYEEDLRQCGIDVEEVPEFCSEILQQVCLLNQKKSFSFVHLSFQEFLAALFVFYCCVTRNSSALTSFLGDQPSGESLPEMQRKVVDKALQSEKGQFDLFLCFFLGFCLESNQMMLHDSLPQSSSSSDTAEEMKRYLKHIHAGNTPSERRLNLFLSMLELKENRFQEDIMMYITPGLRLSAIDCSVLSTVLLLTGEVMEELDLTACYTPCSGVEKLVLRMKNCKKAKLQSVHLGDIKLHALLSVLQLADSLLRELSLVCGSNSNTPIPYDLFGVLGLDCKLQTLRLSGFSLSFEHCHMLASILQSKTSPLTVLDLTDCIYSYPQDYSGYFNKEEQKTEKYDEVNDELSLLTTIPSAMIGSTCKLVEFSMEGCHLKSRCCQVFASVLSSNSQLRALDLSHNELQDVGVHLLSVGLSSSRCQLQTLRLSCCGITKEGSAFLASSLQSNPSHLRELDLSYNYPGQAGVKLLNERLQDPKCRLEKLNVDHNEEHWVNPQLLHRYVCDVTFDPNTVNLNLLLSERNRKVSFAEKKRLYPDHPERFDELEQVLCREGLTGRCYWEVEWAGFVTIGVACKSLKRKGRSGNEIDHSSKSWSFNMMTWNGYSFRHGPTETFKPVPLTDVKGFCGRRRRLGLFLDWPAGLLSLYSLSDDTKTLLHTFHATFTEPLHPAFAVSFASSVTLPSAKKLKSVPSTPSSFTPEVIKKRSSASYRFSFPGPGMFQCSVTGLVFNMARGGKVTYRKLNWDEALLQQSRRLPGGPLFNIKCPQDSIQQLHLPHSEPEPARLSGSLSVVHISEDRLRLIEPLKVTGTHVVMDVPPF</sequence>
<dbReference type="InterPro" id="IPR051261">
    <property type="entry name" value="NLR"/>
</dbReference>
<feature type="domain" description="NACHT" evidence="9">
    <location>
        <begin position="94"/>
        <end position="227"/>
    </location>
</feature>
<dbReference type="InterPro" id="IPR041267">
    <property type="entry name" value="NLRP_HD2"/>
</dbReference>
<dbReference type="Pfam" id="PF13516">
    <property type="entry name" value="LRR_6"/>
    <property type="match status" value="2"/>
</dbReference>
<proteinExistence type="inferred from homology"/>
<dbReference type="SUPFAM" id="SSF52540">
    <property type="entry name" value="P-loop containing nucleoside triphosphate hydrolases"/>
    <property type="match status" value="1"/>
</dbReference>
<dbReference type="Pfam" id="PF05729">
    <property type="entry name" value="NACHT"/>
    <property type="match status" value="1"/>
</dbReference>
<keyword evidence="5" id="KW-0677">Repeat</keyword>
<dbReference type="Pfam" id="PF13765">
    <property type="entry name" value="PRY"/>
    <property type="match status" value="1"/>
</dbReference>
<evidence type="ECO:0000256" key="1">
    <source>
        <dbReference type="ARBA" id="ARBA00004514"/>
    </source>
</evidence>
<dbReference type="InterPro" id="IPR001870">
    <property type="entry name" value="B30.2/SPRY"/>
</dbReference>
<dbReference type="RefSeq" id="XP_028257747.1">
    <property type="nucleotide sequence ID" value="XM_028401946.1"/>
</dbReference>
<dbReference type="PANTHER" id="PTHR24106">
    <property type="entry name" value="NACHT, LRR AND CARD DOMAINS-CONTAINING"/>
    <property type="match status" value="1"/>
</dbReference>
<dbReference type="InterPro" id="IPR003879">
    <property type="entry name" value="Butyrophylin_SPRY"/>
</dbReference>
<dbReference type="CDD" id="cd16040">
    <property type="entry name" value="SPRY_PRY_SNTX"/>
    <property type="match status" value="1"/>
</dbReference>
<dbReference type="GeneID" id="114433371"/>
<dbReference type="Gene3D" id="2.60.120.920">
    <property type="match status" value="1"/>
</dbReference>
<dbReference type="PROSITE" id="PS50837">
    <property type="entry name" value="NACHT"/>
    <property type="match status" value="1"/>
</dbReference>
<dbReference type="InterPro" id="IPR032675">
    <property type="entry name" value="LRR_dom_sf"/>
</dbReference>
<dbReference type="OrthoDB" id="120976at2759"/>
<organism evidence="11 12">
    <name type="scientific">Parambassis ranga</name>
    <name type="common">Indian glassy fish</name>
    <dbReference type="NCBI Taxonomy" id="210632"/>
    <lineage>
        <taxon>Eukaryota</taxon>
        <taxon>Metazoa</taxon>
        <taxon>Chordata</taxon>
        <taxon>Craniata</taxon>
        <taxon>Vertebrata</taxon>
        <taxon>Euteleostomi</taxon>
        <taxon>Actinopterygii</taxon>
        <taxon>Neopterygii</taxon>
        <taxon>Teleostei</taxon>
        <taxon>Neoteleostei</taxon>
        <taxon>Acanthomorphata</taxon>
        <taxon>Ovalentaria</taxon>
        <taxon>Ambassidae</taxon>
        <taxon>Parambassis</taxon>
    </lineage>
</organism>
<dbReference type="PRINTS" id="PR01407">
    <property type="entry name" value="BUTYPHLNCDUF"/>
</dbReference>
<evidence type="ECO:0000256" key="6">
    <source>
        <dbReference type="ARBA" id="ARBA00022741"/>
    </source>
</evidence>
<evidence type="ECO:0000259" key="9">
    <source>
        <dbReference type="PROSITE" id="PS50837"/>
    </source>
</evidence>
<evidence type="ECO:0000313" key="12">
    <source>
        <dbReference type="RefSeq" id="XP_028257747.1"/>
    </source>
</evidence>
<evidence type="ECO:0000256" key="4">
    <source>
        <dbReference type="ARBA" id="ARBA00022614"/>
    </source>
</evidence>
<dbReference type="SUPFAM" id="SSF49899">
    <property type="entry name" value="Concanavalin A-like lectins/glucanases"/>
    <property type="match status" value="1"/>
</dbReference>
<name>A0A6P7I4G9_9TELE</name>